<dbReference type="AlphaFoldDB" id="A0A1G6H4D3"/>
<evidence type="ECO:0000313" key="2">
    <source>
        <dbReference type="Proteomes" id="UP000199039"/>
    </source>
</evidence>
<proteinExistence type="predicted"/>
<protein>
    <submittedName>
        <fullName evidence="1">Uncharacterized protein</fullName>
    </submittedName>
</protein>
<sequence>MSDIFGSTALGLADVIASSAETRPRIWHNSSPSMKGSATSRASLVNAEYARY</sequence>
<reference evidence="1 2" key="1">
    <citation type="submission" date="2016-09" db="EMBL/GenBank/DDBJ databases">
        <authorList>
            <person name="Capua I."/>
            <person name="De Benedictis P."/>
            <person name="Joannis T."/>
            <person name="Lombin L.H."/>
            <person name="Cattoli G."/>
        </authorList>
    </citation>
    <scope>NUCLEOTIDE SEQUENCE [LARGE SCALE GENOMIC DNA]</scope>
    <source>
        <strain evidence="1 2">ISLP-3</strain>
    </source>
</reference>
<dbReference type="STRING" id="1814289.SAMN05216410_0723"/>
<evidence type="ECO:0000313" key="1">
    <source>
        <dbReference type="EMBL" id="SDB89149.1"/>
    </source>
</evidence>
<keyword evidence="2" id="KW-1185">Reference proteome</keyword>
<dbReference type="EMBL" id="FMYH01000001">
    <property type="protein sequence ID" value="SDB89149.1"/>
    <property type="molecule type" value="Genomic_DNA"/>
</dbReference>
<organism evidence="1 2">
    <name type="scientific">Sanguibacter gelidistatuariae</name>
    <dbReference type="NCBI Taxonomy" id="1814289"/>
    <lineage>
        <taxon>Bacteria</taxon>
        <taxon>Bacillati</taxon>
        <taxon>Actinomycetota</taxon>
        <taxon>Actinomycetes</taxon>
        <taxon>Micrococcales</taxon>
        <taxon>Sanguibacteraceae</taxon>
        <taxon>Sanguibacter</taxon>
    </lineage>
</organism>
<name>A0A1G6H4D3_9MICO</name>
<gene>
    <name evidence="1" type="ORF">SAMN05216410_0723</name>
</gene>
<accession>A0A1G6H4D3</accession>
<dbReference type="Proteomes" id="UP000199039">
    <property type="component" value="Unassembled WGS sequence"/>
</dbReference>